<feature type="transmembrane region" description="Helical" evidence="1">
    <location>
        <begin position="323"/>
        <end position="343"/>
    </location>
</feature>
<keyword evidence="1" id="KW-1133">Transmembrane helix</keyword>
<sequence length="565" mass="61820">MHAGHDAWSRGLRSACSASDLIRSVEDGELMLRRWWVVAGSALAAVALLGFMLNGNIRYQVGVGRVSGYSVAETFSHRPILFRLLSAAQAWLPEQVSRLAGPTTSWEGIVVFESGFRLIAMLAAAGAAVLLWRGLARRWGTAAWPYGMAAFAALAFSAPATGEPDWMAAALTVAAVGAGLLWRPAVGAPVSGVLLALAALVKISTLPVAVAGLVVLWVLDRRRGWLAAAVALVSGLAAVGLIWWLAPWEISWLLDIKALQPDPWTMAHAIEARDYLFNLAARWPTVALLPAFFIRARRTEVWTALVGLVLTAFAFLVQGQYFVYHSLGFVTLATLLAVATIVRSRGALRWPLLVLMAWTFVLFLTPVEWRLAHPLRLYLITAAWVVILTGWQWWALRRSAVRLSRARTYWWSGLLVTLALLATQAPASAESLTLSTAGRTSVGATAVLRSDLAAAAKVHALIGDDTSVAYLTFGSDTYTLGNPTQCRYPSPLLLQRVHADKKVPPADREENLNCLANPNLRWLIWDRSWLRLKSAPEDVVTTIDTYWDCDSAKTIGRYTVCPRRP</sequence>
<reference evidence="2 3" key="1">
    <citation type="submission" date="2017-10" db="EMBL/GenBank/DDBJ databases">
        <title>Sequencing the genomes of 1000 actinobacteria strains.</title>
        <authorList>
            <person name="Klenk H.-P."/>
        </authorList>
    </citation>
    <scope>NUCLEOTIDE SEQUENCE [LARGE SCALE GENOMIC DNA]</scope>
    <source>
        <strain evidence="2 3">DSM 15597</strain>
    </source>
</reference>
<keyword evidence="1" id="KW-0472">Membrane</keyword>
<dbReference type="AlphaFoldDB" id="A0A2A9CUJ1"/>
<feature type="transmembrane region" description="Helical" evidence="1">
    <location>
        <begin position="118"/>
        <end position="136"/>
    </location>
</feature>
<gene>
    <name evidence="2" type="ORF">ATK74_2382</name>
</gene>
<organism evidence="2 3">
    <name type="scientific">Propionicimonas paludicola</name>
    <dbReference type="NCBI Taxonomy" id="185243"/>
    <lineage>
        <taxon>Bacteria</taxon>
        <taxon>Bacillati</taxon>
        <taxon>Actinomycetota</taxon>
        <taxon>Actinomycetes</taxon>
        <taxon>Propionibacteriales</taxon>
        <taxon>Nocardioidaceae</taxon>
        <taxon>Propionicimonas</taxon>
    </lineage>
</organism>
<evidence type="ECO:0008006" key="4">
    <source>
        <dbReference type="Google" id="ProtNLM"/>
    </source>
</evidence>
<feature type="transmembrane region" description="Helical" evidence="1">
    <location>
        <begin position="35"/>
        <end position="53"/>
    </location>
</feature>
<evidence type="ECO:0000313" key="2">
    <source>
        <dbReference type="EMBL" id="PFG17806.1"/>
    </source>
</evidence>
<dbReference type="EMBL" id="PDJC01000001">
    <property type="protein sequence ID" value="PFG17806.1"/>
    <property type="molecule type" value="Genomic_DNA"/>
</dbReference>
<feature type="transmembrane region" description="Helical" evidence="1">
    <location>
        <begin position="275"/>
        <end position="294"/>
    </location>
</feature>
<proteinExistence type="predicted"/>
<protein>
    <recommendedName>
        <fullName evidence="4">Dolichyl-phosphate-mannose-protein mannosyltransferase</fullName>
    </recommendedName>
</protein>
<feature type="transmembrane region" description="Helical" evidence="1">
    <location>
        <begin position="301"/>
        <end position="317"/>
    </location>
</feature>
<dbReference type="Proteomes" id="UP000226079">
    <property type="component" value="Unassembled WGS sequence"/>
</dbReference>
<keyword evidence="1" id="KW-0812">Transmembrane</keyword>
<feature type="transmembrane region" description="Helical" evidence="1">
    <location>
        <begin position="142"/>
        <end position="159"/>
    </location>
</feature>
<evidence type="ECO:0000256" key="1">
    <source>
        <dbReference type="SAM" id="Phobius"/>
    </source>
</evidence>
<feature type="transmembrane region" description="Helical" evidence="1">
    <location>
        <begin position="194"/>
        <end position="219"/>
    </location>
</feature>
<feature type="transmembrane region" description="Helical" evidence="1">
    <location>
        <begin position="226"/>
        <end position="246"/>
    </location>
</feature>
<name>A0A2A9CUJ1_9ACTN</name>
<feature type="transmembrane region" description="Helical" evidence="1">
    <location>
        <begin position="408"/>
        <end position="427"/>
    </location>
</feature>
<feature type="transmembrane region" description="Helical" evidence="1">
    <location>
        <begin position="375"/>
        <end position="396"/>
    </location>
</feature>
<evidence type="ECO:0000313" key="3">
    <source>
        <dbReference type="Proteomes" id="UP000226079"/>
    </source>
</evidence>
<keyword evidence="3" id="KW-1185">Reference proteome</keyword>
<feature type="transmembrane region" description="Helical" evidence="1">
    <location>
        <begin position="350"/>
        <end position="369"/>
    </location>
</feature>
<accession>A0A2A9CUJ1</accession>
<feature type="transmembrane region" description="Helical" evidence="1">
    <location>
        <begin position="166"/>
        <end position="182"/>
    </location>
</feature>
<comment type="caution">
    <text evidence="2">The sequence shown here is derived from an EMBL/GenBank/DDBJ whole genome shotgun (WGS) entry which is preliminary data.</text>
</comment>